<dbReference type="Pfam" id="PF05726">
    <property type="entry name" value="Pirin_C"/>
    <property type="match status" value="1"/>
</dbReference>
<evidence type="ECO:0000259" key="3">
    <source>
        <dbReference type="Pfam" id="PF02678"/>
    </source>
</evidence>
<dbReference type="InterPro" id="IPR008778">
    <property type="entry name" value="Pirin_C_dom"/>
</dbReference>
<evidence type="ECO:0000313" key="6">
    <source>
        <dbReference type="Proteomes" id="UP001385389"/>
    </source>
</evidence>
<evidence type="ECO:0000259" key="4">
    <source>
        <dbReference type="Pfam" id="PF05726"/>
    </source>
</evidence>
<dbReference type="Pfam" id="PF02678">
    <property type="entry name" value="Pirin"/>
    <property type="match status" value="1"/>
</dbReference>
<evidence type="ECO:0000313" key="5">
    <source>
        <dbReference type="EMBL" id="WWX23271.1"/>
    </source>
</evidence>
<name>A0ABZ2IXM9_9BACT</name>
<dbReference type="PANTHER" id="PTHR13903">
    <property type="entry name" value="PIRIN-RELATED"/>
    <property type="match status" value="1"/>
</dbReference>
<dbReference type="Gene3D" id="2.60.120.10">
    <property type="entry name" value="Jelly Rolls"/>
    <property type="match status" value="2"/>
</dbReference>
<reference evidence="5 6" key="1">
    <citation type="submission" date="2024-03" db="EMBL/GenBank/DDBJ databases">
        <title>Phenotype and Genome Characterization of a Sulfate-Reducing Bacterium Pseudodesulfovibrio sp. strain 5S69, isolated from Petroleum Reservoir in Tatarstan (Russia).</title>
        <authorList>
            <person name="Bidzhieva S.K."/>
            <person name="Kadnikov V."/>
            <person name="Tourova T.P."/>
            <person name="Samigullina S.R."/>
            <person name="Sokolova D.S."/>
            <person name="Poltaraus A.B."/>
            <person name="Avtukh A.N."/>
            <person name="Tereshina V.M."/>
            <person name="Mardanov A.V."/>
            <person name="Nazina T.N."/>
        </authorList>
    </citation>
    <scope>NUCLEOTIDE SEQUENCE [LARGE SCALE GENOMIC DNA]</scope>
    <source>
        <strain evidence="5 6">5S69</strain>
    </source>
</reference>
<dbReference type="PIRSF" id="PIRSF006232">
    <property type="entry name" value="Pirin"/>
    <property type="match status" value="1"/>
</dbReference>
<dbReference type="InterPro" id="IPR003829">
    <property type="entry name" value="Pirin_N_dom"/>
</dbReference>
<feature type="domain" description="Pirin N-terminal" evidence="3">
    <location>
        <begin position="22"/>
        <end position="121"/>
    </location>
</feature>
<organism evidence="5 6">
    <name type="scientific">Pseudodesulfovibrio methanolicus</name>
    <dbReference type="NCBI Taxonomy" id="3126690"/>
    <lineage>
        <taxon>Bacteria</taxon>
        <taxon>Pseudomonadati</taxon>
        <taxon>Thermodesulfobacteriota</taxon>
        <taxon>Desulfovibrionia</taxon>
        <taxon>Desulfovibrionales</taxon>
        <taxon>Desulfovibrionaceae</taxon>
    </lineage>
</organism>
<dbReference type="RefSeq" id="WP_338668985.1">
    <property type="nucleotide sequence ID" value="NZ_CP146609.1"/>
</dbReference>
<dbReference type="CDD" id="cd02909">
    <property type="entry name" value="cupin_pirin_N"/>
    <property type="match status" value="1"/>
</dbReference>
<dbReference type="EMBL" id="CP146609">
    <property type="protein sequence ID" value="WWX23271.1"/>
    <property type="molecule type" value="Genomic_DNA"/>
</dbReference>
<sequence length="286" mass="31567">MMQRTIRQVFKGHPVTEGAGVKLRRLFSNYETELFDPFLMLDDFRSDNPEDFLAGFPWHPHRGIETITYVTMGDVEHGDSLGNKGVITTGAVQWMTAGSGIIHQEMPKGDAQGRMHGFQLWANLPACDKMMDPRYRDITEADIPVVRRPDGTTIKVIAGTVDGTKGPMDEIVIEPEYLDCALPPDSVFLHPTRPGHTVFAYVIGGGAEIDGMTVADRDLVLFNDGSQLLVQAGGTGVRFLLLSGAPLREPVAWRGPIVMNTEEELDIAFEEYRNGTFIKHAPEGKA</sequence>
<evidence type="ECO:0000256" key="1">
    <source>
        <dbReference type="ARBA" id="ARBA00008416"/>
    </source>
</evidence>
<protein>
    <submittedName>
        <fullName evidence="5">Pirin family protein</fullName>
    </submittedName>
</protein>
<dbReference type="Proteomes" id="UP001385389">
    <property type="component" value="Chromosome"/>
</dbReference>
<proteinExistence type="inferred from homology"/>
<dbReference type="InterPro" id="IPR012093">
    <property type="entry name" value="Pirin"/>
</dbReference>
<dbReference type="CDD" id="cd02247">
    <property type="entry name" value="cupin_pirin_C"/>
    <property type="match status" value="1"/>
</dbReference>
<comment type="similarity">
    <text evidence="1 2">Belongs to the pirin family.</text>
</comment>
<feature type="domain" description="Pirin C-terminal" evidence="4">
    <location>
        <begin position="177"/>
        <end position="277"/>
    </location>
</feature>
<dbReference type="PANTHER" id="PTHR13903:SF8">
    <property type="entry name" value="PIRIN"/>
    <property type="match status" value="1"/>
</dbReference>
<dbReference type="SUPFAM" id="SSF51182">
    <property type="entry name" value="RmlC-like cupins"/>
    <property type="match status" value="1"/>
</dbReference>
<accession>A0ABZ2IXM9</accession>
<dbReference type="InterPro" id="IPR011051">
    <property type="entry name" value="RmlC_Cupin_sf"/>
</dbReference>
<dbReference type="InterPro" id="IPR014710">
    <property type="entry name" value="RmlC-like_jellyroll"/>
</dbReference>
<gene>
    <name evidence="5" type="ORF">V8V93_03485</name>
</gene>
<keyword evidence="6" id="KW-1185">Reference proteome</keyword>
<evidence type="ECO:0000256" key="2">
    <source>
        <dbReference type="RuleBase" id="RU003457"/>
    </source>
</evidence>